<dbReference type="SUPFAM" id="SSF46955">
    <property type="entry name" value="Putative DNA-binding domain"/>
    <property type="match status" value="1"/>
</dbReference>
<dbReference type="GO" id="GO:0003677">
    <property type="term" value="F:DNA binding"/>
    <property type="evidence" value="ECO:0007669"/>
    <property type="project" value="UniProtKB-KW"/>
</dbReference>
<reference evidence="3 4" key="1">
    <citation type="submission" date="2019-09" db="EMBL/GenBank/DDBJ databases">
        <title>Isolation of a novel species in the genus Cupriavidus from patients with sepsis using whole genome sequencing.</title>
        <authorList>
            <person name="Kweon O.J."/>
            <person name="Lee M.-K."/>
        </authorList>
    </citation>
    <scope>NUCLEOTIDE SEQUENCE [LARGE SCALE GENOMIC DNA]</scope>
    <source>
        <strain evidence="3 4">MKL-01</strain>
    </source>
</reference>
<feature type="domain" description="HTH merR-type" evidence="2">
    <location>
        <begin position="2"/>
        <end position="71"/>
    </location>
</feature>
<dbReference type="Proteomes" id="UP000324324">
    <property type="component" value="Unassembled WGS sequence"/>
</dbReference>
<evidence type="ECO:0000256" key="1">
    <source>
        <dbReference type="ARBA" id="ARBA00023125"/>
    </source>
</evidence>
<dbReference type="SMART" id="SM00422">
    <property type="entry name" value="HTH_MERR"/>
    <property type="match status" value="1"/>
</dbReference>
<keyword evidence="4" id="KW-1185">Reference proteome</keyword>
<dbReference type="Pfam" id="PF13411">
    <property type="entry name" value="MerR_1"/>
    <property type="match status" value="1"/>
</dbReference>
<evidence type="ECO:0000259" key="2">
    <source>
        <dbReference type="PROSITE" id="PS50937"/>
    </source>
</evidence>
<dbReference type="PANTHER" id="PTHR30204">
    <property type="entry name" value="REDOX-CYCLING DRUG-SENSING TRANSCRIPTIONAL ACTIVATOR SOXR"/>
    <property type="match status" value="1"/>
</dbReference>
<evidence type="ECO:0000313" key="3">
    <source>
        <dbReference type="EMBL" id="KAA6126208.1"/>
    </source>
</evidence>
<evidence type="ECO:0000313" key="4">
    <source>
        <dbReference type="Proteomes" id="UP000324324"/>
    </source>
</evidence>
<dbReference type="Gene3D" id="1.10.1660.10">
    <property type="match status" value="1"/>
</dbReference>
<dbReference type="InterPro" id="IPR009061">
    <property type="entry name" value="DNA-bd_dom_put_sf"/>
</dbReference>
<name>A0A5M8AQS6_9BURK</name>
<organism evidence="3 4">
    <name type="scientific">Cupriavidus cauae</name>
    <dbReference type="NCBI Taxonomy" id="2608999"/>
    <lineage>
        <taxon>Bacteria</taxon>
        <taxon>Pseudomonadati</taxon>
        <taxon>Pseudomonadota</taxon>
        <taxon>Betaproteobacteria</taxon>
        <taxon>Burkholderiales</taxon>
        <taxon>Burkholderiaceae</taxon>
        <taxon>Cupriavidus</taxon>
    </lineage>
</organism>
<dbReference type="PROSITE" id="PS00552">
    <property type="entry name" value="HTH_MERR_1"/>
    <property type="match status" value="1"/>
</dbReference>
<dbReference type="InterPro" id="IPR047057">
    <property type="entry name" value="MerR_fam"/>
</dbReference>
<protein>
    <submittedName>
        <fullName evidence="3">MerR family transcriptional regulator</fullName>
    </submittedName>
</protein>
<dbReference type="RefSeq" id="WP_150082873.1">
    <property type="nucleotide sequence ID" value="NZ_VWRN01000027.1"/>
</dbReference>
<gene>
    <name evidence="3" type="ORF">F1599_09555</name>
</gene>
<dbReference type="AlphaFoldDB" id="A0A5M8AQS6"/>
<sequence length="339" mass="38066">MLLKVGALARQTGLTVRALHHYDRIGLLKPSGRSAAGYRLYNRDDVARLHAIQVLRQSGLSLAAIGALLAGEGPPRHRIVTQQIEALDREIARATELRGRLVLLQTVLAAGGEPEIEHWLAALRQMRAYREYFSEAELETIFRDWIATEAEWQPLLDEIREAMAGQWPADAIGTQALAARWMHLAMRWMQGDMARAIRWGEMIKQAAQQGFGGIDAAMVRYMEAAVELRMAAWLRHLSPDELARLDKRLEPEWRALAQRARALIAAGTDPSAAASRTLLRDWDALVDRMVGHDAGLRDKLLKAYRDEPLLQVGHMVDPGVREFVEAVRTHAGKAPPRRR</sequence>
<comment type="caution">
    <text evidence="3">The sequence shown here is derived from an EMBL/GenBank/DDBJ whole genome shotgun (WGS) entry which is preliminary data.</text>
</comment>
<accession>A0A5M8AQS6</accession>
<dbReference type="GO" id="GO:0003700">
    <property type="term" value="F:DNA-binding transcription factor activity"/>
    <property type="evidence" value="ECO:0007669"/>
    <property type="project" value="InterPro"/>
</dbReference>
<dbReference type="InterPro" id="IPR000551">
    <property type="entry name" value="MerR-type_HTH_dom"/>
</dbReference>
<proteinExistence type="predicted"/>
<dbReference type="EMBL" id="VWRN01000027">
    <property type="protein sequence ID" value="KAA6126208.1"/>
    <property type="molecule type" value="Genomic_DNA"/>
</dbReference>
<dbReference type="PROSITE" id="PS50937">
    <property type="entry name" value="HTH_MERR_2"/>
    <property type="match status" value="1"/>
</dbReference>
<keyword evidence="1" id="KW-0238">DNA-binding</keyword>
<dbReference type="PRINTS" id="PR00040">
    <property type="entry name" value="HTHMERR"/>
</dbReference>
<dbReference type="PANTHER" id="PTHR30204:SF90">
    <property type="entry name" value="HTH-TYPE TRANSCRIPTIONAL ACTIVATOR MTA"/>
    <property type="match status" value="1"/>
</dbReference>